<dbReference type="PROSITE" id="PS51186">
    <property type="entry name" value="GNAT"/>
    <property type="match status" value="1"/>
</dbReference>
<evidence type="ECO:0000313" key="8">
    <source>
        <dbReference type="Proteomes" id="UP001165366"/>
    </source>
</evidence>
<dbReference type="PANTHER" id="PTHR36449:SF1">
    <property type="entry name" value="ACETYLTRANSFERASE"/>
    <property type="match status" value="1"/>
</dbReference>
<dbReference type="EMBL" id="JAKLWS010000011">
    <property type="protein sequence ID" value="MCG2588964.1"/>
    <property type="molecule type" value="Genomic_DNA"/>
</dbReference>
<evidence type="ECO:0000256" key="5">
    <source>
        <dbReference type="ARBA" id="ARBA00049880"/>
    </source>
</evidence>
<organism evidence="7 8">
    <name type="scientific">Rhodohalobacter sulfatireducens</name>
    <dbReference type="NCBI Taxonomy" id="2911366"/>
    <lineage>
        <taxon>Bacteria</taxon>
        <taxon>Pseudomonadati</taxon>
        <taxon>Balneolota</taxon>
        <taxon>Balneolia</taxon>
        <taxon>Balneolales</taxon>
        <taxon>Balneolaceae</taxon>
        <taxon>Rhodohalobacter</taxon>
    </lineage>
</organism>
<gene>
    <name evidence="7" type="ORF">L6773_10320</name>
</gene>
<dbReference type="SUPFAM" id="SSF55729">
    <property type="entry name" value="Acyl-CoA N-acyltransferases (Nat)"/>
    <property type="match status" value="1"/>
</dbReference>
<dbReference type="Pfam" id="PF13508">
    <property type="entry name" value="Acetyltransf_7"/>
    <property type="match status" value="1"/>
</dbReference>
<sequence length="164" mass="18956">MADIRFERLTRGHNRKKFDCGEEHLNTYIQRFTRQNAEKDVSKTYVLTNDEQDILGFYSISTASLEYDAFPENDGLPKYSIPSALIGRLAVNQNHQGNGYGKLLLIDALKRIVEISEEVGIHCITVDAKDDNARKFYENFVFEELLVETNHLYISIEKVRNSMF</sequence>
<dbReference type="Proteomes" id="UP001165366">
    <property type="component" value="Unassembled WGS sequence"/>
</dbReference>
<comment type="caution">
    <text evidence="7">The sequence shown here is derived from an EMBL/GenBank/DDBJ whole genome shotgun (WGS) entry which is preliminary data.</text>
</comment>
<keyword evidence="1" id="KW-0678">Repressor</keyword>
<dbReference type="RefSeq" id="WP_237854087.1">
    <property type="nucleotide sequence ID" value="NZ_JAKLWS010000011.1"/>
</dbReference>
<name>A0ABS9KDM5_9BACT</name>
<evidence type="ECO:0000313" key="7">
    <source>
        <dbReference type="EMBL" id="MCG2588964.1"/>
    </source>
</evidence>
<feature type="domain" description="N-acetyltransferase" evidence="6">
    <location>
        <begin position="4"/>
        <end position="159"/>
    </location>
</feature>
<keyword evidence="3" id="KW-0808">Transferase</keyword>
<evidence type="ECO:0000256" key="2">
    <source>
        <dbReference type="ARBA" id="ARBA00022649"/>
    </source>
</evidence>
<evidence type="ECO:0000256" key="3">
    <source>
        <dbReference type="ARBA" id="ARBA00022679"/>
    </source>
</evidence>
<comment type="catalytic activity">
    <reaction evidence="5">
        <text>glycyl-tRNA(Gly) + acetyl-CoA = N-acetylglycyl-tRNA(Gly) + CoA + H(+)</text>
        <dbReference type="Rhea" id="RHEA:81867"/>
        <dbReference type="Rhea" id="RHEA-COMP:9683"/>
        <dbReference type="Rhea" id="RHEA-COMP:19766"/>
        <dbReference type="ChEBI" id="CHEBI:15378"/>
        <dbReference type="ChEBI" id="CHEBI:57287"/>
        <dbReference type="ChEBI" id="CHEBI:57288"/>
        <dbReference type="ChEBI" id="CHEBI:78522"/>
        <dbReference type="ChEBI" id="CHEBI:232036"/>
    </reaction>
</comment>
<reference evidence="7" key="2">
    <citation type="submission" date="2024-05" db="EMBL/GenBank/DDBJ databases">
        <title>Rhodohalobacter halophilus gen. nov., sp. nov., a moderately halophilic member of the family Balneolaceae.</title>
        <authorList>
            <person name="Xia J."/>
        </authorList>
    </citation>
    <scope>NUCLEOTIDE SEQUENCE</scope>
    <source>
        <strain evidence="7">WB101</strain>
    </source>
</reference>
<protein>
    <submittedName>
        <fullName evidence="7">GNAT family N-acetyltransferase</fullName>
    </submittedName>
</protein>
<proteinExistence type="predicted"/>
<dbReference type="CDD" id="cd04301">
    <property type="entry name" value="NAT_SF"/>
    <property type="match status" value="1"/>
</dbReference>
<dbReference type="PANTHER" id="PTHR36449">
    <property type="entry name" value="ACETYLTRANSFERASE-RELATED"/>
    <property type="match status" value="1"/>
</dbReference>
<dbReference type="InterPro" id="IPR016181">
    <property type="entry name" value="Acyl_CoA_acyltransferase"/>
</dbReference>
<accession>A0ABS9KDM5</accession>
<keyword evidence="8" id="KW-1185">Reference proteome</keyword>
<reference evidence="7" key="1">
    <citation type="submission" date="2022-01" db="EMBL/GenBank/DDBJ databases">
        <authorList>
            <person name="Wang Y."/>
        </authorList>
    </citation>
    <scope>NUCLEOTIDE SEQUENCE</scope>
    <source>
        <strain evidence="7">WB101</strain>
    </source>
</reference>
<keyword evidence="2" id="KW-1277">Toxin-antitoxin system</keyword>
<keyword evidence="4" id="KW-0012">Acyltransferase</keyword>
<dbReference type="InterPro" id="IPR000182">
    <property type="entry name" value="GNAT_dom"/>
</dbReference>
<evidence type="ECO:0000256" key="1">
    <source>
        <dbReference type="ARBA" id="ARBA00022491"/>
    </source>
</evidence>
<evidence type="ECO:0000259" key="6">
    <source>
        <dbReference type="PROSITE" id="PS51186"/>
    </source>
</evidence>
<dbReference type="Gene3D" id="3.40.630.30">
    <property type="match status" value="1"/>
</dbReference>
<evidence type="ECO:0000256" key="4">
    <source>
        <dbReference type="ARBA" id="ARBA00023315"/>
    </source>
</evidence>